<dbReference type="EMBL" id="OMOJ01000002">
    <property type="protein sequence ID" value="SPF79772.1"/>
    <property type="molecule type" value="Genomic_DNA"/>
</dbReference>
<evidence type="ECO:0000313" key="1">
    <source>
        <dbReference type="EMBL" id="SPF79772.1"/>
    </source>
</evidence>
<sequence length="347" mass="36772">MRKLLYAVGGLVLVVALFFVFVILSSTKPFDPPLAVPGYRQARLDVAHRDVPLPLHIWYPATEGTPELIGQNALFYGHHVRPDAPLPLSAPVVLLSHGSGGNAVQLGWLAAHLANRGYLVIGTNHPGTTSRDSLPERTVMIWERPADLTAMLNWLQGGGLAGFAPNGDVTTLGFSLGGHSALAMAGLKVSKSRFIDYCDRNAGLVDCGWLTAGGVDFAAIDASKYEADLSDPRVTRTIALDPALPQAATRESLSELAPAVLIVNLGQPDTIPPAMRADALAEAIPQAQYTSIDGAAHFSALPRCSLFGNVMIGLAGDDNICSDRGLRPRDQIHSEVLSAIDAILPAQ</sequence>
<organism evidence="1 2">
    <name type="scientific">Pseudoprimorskyibacter insulae</name>
    <dbReference type="NCBI Taxonomy" id="1695997"/>
    <lineage>
        <taxon>Bacteria</taxon>
        <taxon>Pseudomonadati</taxon>
        <taxon>Pseudomonadota</taxon>
        <taxon>Alphaproteobacteria</taxon>
        <taxon>Rhodobacterales</taxon>
        <taxon>Paracoccaceae</taxon>
        <taxon>Pseudoprimorskyibacter</taxon>
    </lineage>
</organism>
<dbReference type="InterPro" id="IPR016986">
    <property type="entry name" value="UCP031982_abhydr"/>
</dbReference>
<dbReference type="OrthoDB" id="9814760at2"/>
<accession>A0A2R8AUQ9</accession>
<protein>
    <submittedName>
        <fullName evidence="1">Uncharacterized protein</fullName>
    </submittedName>
</protein>
<evidence type="ECO:0000313" key="2">
    <source>
        <dbReference type="Proteomes" id="UP000244904"/>
    </source>
</evidence>
<dbReference type="PIRSF" id="PIRSF031982">
    <property type="entry name" value="UCP031982_abhydr"/>
    <property type="match status" value="1"/>
</dbReference>
<name>A0A2R8AUQ9_9RHOB</name>
<dbReference type="AlphaFoldDB" id="A0A2R8AUQ9"/>
<keyword evidence="2" id="KW-1185">Reference proteome</keyword>
<dbReference type="InterPro" id="IPR029058">
    <property type="entry name" value="AB_hydrolase_fold"/>
</dbReference>
<gene>
    <name evidence="1" type="ORF">PRI8871_01569</name>
</gene>
<dbReference type="RefSeq" id="WP_108885611.1">
    <property type="nucleotide sequence ID" value="NZ_OMOJ01000002.1"/>
</dbReference>
<dbReference type="Proteomes" id="UP000244904">
    <property type="component" value="Unassembled WGS sequence"/>
</dbReference>
<proteinExistence type="predicted"/>
<dbReference type="SUPFAM" id="SSF53474">
    <property type="entry name" value="alpha/beta-Hydrolases"/>
    <property type="match status" value="1"/>
</dbReference>
<dbReference type="Gene3D" id="3.40.50.1820">
    <property type="entry name" value="alpha/beta hydrolase"/>
    <property type="match status" value="1"/>
</dbReference>
<reference evidence="2" key="1">
    <citation type="submission" date="2018-03" db="EMBL/GenBank/DDBJ databases">
        <authorList>
            <person name="Rodrigo-Torres L."/>
            <person name="Arahal R. D."/>
            <person name="Lucena T."/>
        </authorList>
    </citation>
    <scope>NUCLEOTIDE SEQUENCE [LARGE SCALE GENOMIC DNA]</scope>
    <source>
        <strain evidence="2">CECT 8871</strain>
    </source>
</reference>